<feature type="transmembrane region" description="Helical" evidence="6">
    <location>
        <begin position="337"/>
        <end position="359"/>
    </location>
</feature>
<feature type="transmembrane region" description="Helical" evidence="6">
    <location>
        <begin position="124"/>
        <end position="144"/>
    </location>
</feature>
<proteinExistence type="predicted"/>
<evidence type="ECO:0000259" key="7">
    <source>
        <dbReference type="PROSITE" id="PS50850"/>
    </source>
</evidence>
<keyword evidence="2" id="KW-0813">Transport</keyword>
<name>A0A5J9VS52_9POAL</name>
<evidence type="ECO:0000256" key="6">
    <source>
        <dbReference type="SAM" id="Phobius"/>
    </source>
</evidence>
<feature type="transmembrane region" description="Helical" evidence="6">
    <location>
        <begin position="390"/>
        <end position="412"/>
    </location>
</feature>
<feature type="transmembrane region" description="Helical" evidence="6">
    <location>
        <begin position="94"/>
        <end position="112"/>
    </location>
</feature>
<feature type="transmembrane region" description="Helical" evidence="6">
    <location>
        <begin position="424"/>
        <end position="444"/>
    </location>
</feature>
<feature type="transmembrane region" description="Helical" evidence="6">
    <location>
        <begin position="67"/>
        <end position="87"/>
    </location>
</feature>
<comment type="caution">
    <text evidence="8">The sequence shown here is derived from an EMBL/GenBank/DDBJ whole genome shotgun (WGS) entry which is preliminary data.</text>
</comment>
<dbReference type="PROSITE" id="PS00216">
    <property type="entry name" value="SUGAR_TRANSPORT_1"/>
    <property type="match status" value="1"/>
</dbReference>
<gene>
    <name evidence="8" type="ORF">EJB05_11688</name>
</gene>
<protein>
    <recommendedName>
        <fullName evidence="7">Major facilitator superfamily (MFS) profile domain-containing protein</fullName>
    </recommendedName>
</protein>
<reference evidence="8 9" key="1">
    <citation type="journal article" date="2019" name="Sci. Rep.">
        <title>A high-quality genome of Eragrostis curvula grass provides insights into Poaceae evolution and supports new strategies to enhance forage quality.</title>
        <authorList>
            <person name="Carballo J."/>
            <person name="Santos B.A.C.M."/>
            <person name="Zappacosta D."/>
            <person name="Garbus I."/>
            <person name="Selva J.P."/>
            <person name="Gallo C.A."/>
            <person name="Diaz A."/>
            <person name="Albertini E."/>
            <person name="Caccamo M."/>
            <person name="Echenique V."/>
        </authorList>
    </citation>
    <scope>NUCLEOTIDE SEQUENCE [LARGE SCALE GENOMIC DNA]</scope>
    <source>
        <strain evidence="9">cv. Victoria</strain>
        <tissue evidence="8">Leaf</tissue>
    </source>
</reference>
<evidence type="ECO:0000256" key="4">
    <source>
        <dbReference type="ARBA" id="ARBA00022989"/>
    </source>
</evidence>
<keyword evidence="9" id="KW-1185">Reference proteome</keyword>
<feature type="transmembrane region" description="Helical" evidence="6">
    <location>
        <begin position="292"/>
        <end position="311"/>
    </location>
</feature>
<dbReference type="InterPro" id="IPR005829">
    <property type="entry name" value="Sugar_transporter_CS"/>
</dbReference>
<dbReference type="Pfam" id="PF07690">
    <property type="entry name" value="MFS_1"/>
    <property type="match status" value="1"/>
</dbReference>
<dbReference type="EMBL" id="RWGY01000007">
    <property type="protein sequence ID" value="TVU38325.1"/>
    <property type="molecule type" value="Genomic_DNA"/>
</dbReference>
<dbReference type="Gene3D" id="1.20.1250.20">
    <property type="entry name" value="MFS general substrate transporter like domains"/>
    <property type="match status" value="1"/>
</dbReference>
<dbReference type="InterPro" id="IPR020846">
    <property type="entry name" value="MFS_dom"/>
</dbReference>
<comment type="subcellular location">
    <subcellularLocation>
        <location evidence="1">Membrane</location>
        <topology evidence="1">Multi-pass membrane protein</topology>
    </subcellularLocation>
</comment>
<dbReference type="AlphaFoldDB" id="A0A5J9VS52"/>
<dbReference type="InterPro" id="IPR036259">
    <property type="entry name" value="MFS_trans_sf"/>
</dbReference>
<dbReference type="Proteomes" id="UP000324897">
    <property type="component" value="Chromosome 4"/>
</dbReference>
<keyword evidence="4 6" id="KW-1133">Transmembrane helix</keyword>
<evidence type="ECO:0000256" key="1">
    <source>
        <dbReference type="ARBA" id="ARBA00004141"/>
    </source>
</evidence>
<feature type="transmembrane region" description="Helical" evidence="6">
    <location>
        <begin position="27"/>
        <end position="47"/>
    </location>
</feature>
<dbReference type="PANTHER" id="PTHR23511:SF43">
    <property type="entry name" value="MAJOR FACILITATOR SUPERFAMILY (MFS) PROFILE DOMAIN-CONTAINING PROTEIN"/>
    <property type="match status" value="1"/>
</dbReference>
<keyword evidence="3 6" id="KW-0812">Transmembrane</keyword>
<evidence type="ECO:0000256" key="3">
    <source>
        <dbReference type="ARBA" id="ARBA00022692"/>
    </source>
</evidence>
<organism evidence="8 9">
    <name type="scientific">Eragrostis curvula</name>
    <name type="common">weeping love grass</name>
    <dbReference type="NCBI Taxonomy" id="38414"/>
    <lineage>
        <taxon>Eukaryota</taxon>
        <taxon>Viridiplantae</taxon>
        <taxon>Streptophyta</taxon>
        <taxon>Embryophyta</taxon>
        <taxon>Tracheophyta</taxon>
        <taxon>Spermatophyta</taxon>
        <taxon>Magnoliopsida</taxon>
        <taxon>Liliopsida</taxon>
        <taxon>Poales</taxon>
        <taxon>Poaceae</taxon>
        <taxon>PACMAD clade</taxon>
        <taxon>Chloridoideae</taxon>
        <taxon>Eragrostideae</taxon>
        <taxon>Eragrostidinae</taxon>
        <taxon>Eragrostis</taxon>
    </lineage>
</organism>
<feature type="transmembrane region" description="Helical" evidence="6">
    <location>
        <begin position="180"/>
        <end position="201"/>
    </location>
</feature>
<dbReference type="PROSITE" id="PS50850">
    <property type="entry name" value="MFS"/>
    <property type="match status" value="1"/>
</dbReference>
<evidence type="ECO:0000313" key="9">
    <source>
        <dbReference type="Proteomes" id="UP000324897"/>
    </source>
</evidence>
<dbReference type="FunFam" id="1.20.1250.20:FF:000232">
    <property type="entry name" value="Organic cation/carnitine transporter 7"/>
    <property type="match status" value="1"/>
</dbReference>
<evidence type="ECO:0000313" key="8">
    <source>
        <dbReference type="EMBL" id="TVU38325.1"/>
    </source>
</evidence>
<accession>A0A5J9VS52</accession>
<dbReference type="SUPFAM" id="SSF103473">
    <property type="entry name" value="MFS general substrate transporter"/>
    <property type="match status" value="1"/>
</dbReference>
<feature type="transmembrane region" description="Helical" evidence="6">
    <location>
        <begin position="456"/>
        <end position="474"/>
    </location>
</feature>
<sequence length="484" mass="51823">MAGDGEAPTCYTTDDALSRLGFGRFQALVLAYSGLGWIAEAFEIMLLSFVGPAVEAEWGVSGAEQGLISSVVFAGMLIGSISGGLIADRCGRRTGFLFTAVVTGIFGLLSAFSPNYASLLALRFVVGVGLGGGHVLSTWFIEFVPAAERGIWMVVFHCCWTVGTILEALLAWAVMPVLGWRWLLALSSAPCLILLIFFPLTPESPRYLCSRGRIMDATIILEKIARMNNRALPLGMLTYTQEKRVDNNLDTSETPLLTAEDEAGIEQAKSSKPSGSVQFQALWSSDLIRSSFLLWFVYVANYFGYYGVILLTSELSKGGGRCISAEAPLMQPKGAHIYRDVVVTSLAEFPGLLLAALLVDKIGRKMSMGGMLLLCCVFLAPLSVPLGEGLVTTLLFGARTCIMGSFSALYVYTPELYPSSSRNTGVAITSSLGRIGSIVSPVVIVGLLESCHQKEAIFVMGLVLILGGAACALFPQETKGCQIH</sequence>
<dbReference type="GO" id="GO:0016020">
    <property type="term" value="C:membrane"/>
    <property type="evidence" value="ECO:0007669"/>
    <property type="project" value="UniProtKB-SubCell"/>
</dbReference>
<dbReference type="OrthoDB" id="4139357at2759"/>
<dbReference type="Pfam" id="PF00083">
    <property type="entry name" value="Sugar_tr"/>
    <property type="match status" value="1"/>
</dbReference>
<keyword evidence="5 6" id="KW-0472">Membrane</keyword>
<dbReference type="Gramene" id="TVU38325">
    <property type="protein sequence ID" value="TVU38325"/>
    <property type="gene ID" value="EJB05_11688"/>
</dbReference>
<evidence type="ECO:0000256" key="2">
    <source>
        <dbReference type="ARBA" id="ARBA00022448"/>
    </source>
</evidence>
<feature type="transmembrane region" description="Helical" evidence="6">
    <location>
        <begin position="366"/>
        <end position="384"/>
    </location>
</feature>
<dbReference type="GO" id="GO:0022857">
    <property type="term" value="F:transmembrane transporter activity"/>
    <property type="evidence" value="ECO:0007669"/>
    <property type="project" value="InterPro"/>
</dbReference>
<evidence type="ECO:0000256" key="5">
    <source>
        <dbReference type="ARBA" id="ARBA00023136"/>
    </source>
</evidence>
<feature type="transmembrane region" description="Helical" evidence="6">
    <location>
        <begin position="151"/>
        <end position="174"/>
    </location>
</feature>
<dbReference type="PANTHER" id="PTHR23511">
    <property type="entry name" value="SYNAPTIC VESICLE GLYCOPROTEIN 2"/>
    <property type="match status" value="1"/>
</dbReference>
<dbReference type="InterPro" id="IPR011701">
    <property type="entry name" value="MFS"/>
</dbReference>
<feature type="domain" description="Major facilitator superfamily (MFS) profile" evidence="7">
    <location>
        <begin position="29"/>
        <end position="479"/>
    </location>
</feature>
<dbReference type="InterPro" id="IPR005828">
    <property type="entry name" value="MFS_sugar_transport-like"/>
</dbReference>